<evidence type="ECO:0000313" key="2">
    <source>
        <dbReference type="EMBL" id="SVC22408.1"/>
    </source>
</evidence>
<keyword evidence="1" id="KW-1133">Transmembrane helix</keyword>
<proteinExistence type="predicted"/>
<keyword evidence="1" id="KW-0472">Membrane</keyword>
<organism evidence="2">
    <name type="scientific">marine metagenome</name>
    <dbReference type="NCBI Taxonomy" id="408172"/>
    <lineage>
        <taxon>unclassified sequences</taxon>
        <taxon>metagenomes</taxon>
        <taxon>ecological metagenomes</taxon>
    </lineage>
</organism>
<gene>
    <name evidence="2" type="ORF">METZ01_LOCUS275262</name>
</gene>
<protein>
    <submittedName>
        <fullName evidence="2">Uncharacterized protein</fullName>
    </submittedName>
</protein>
<dbReference type="EMBL" id="UINC01079933">
    <property type="protein sequence ID" value="SVC22408.1"/>
    <property type="molecule type" value="Genomic_DNA"/>
</dbReference>
<sequence length="52" mass="5958">MRELIILISGWFEEGWNNLILGKFSDLTLGQRAFTIIAVPAILHLIYAVLMR</sequence>
<accession>A0A382KDH7</accession>
<name>A0A382KDH7_9ZZZZ</name>
<keyword evidence="1" id="KW-0812">Transmembrane</keyword>
<reference evidence="2" key="1">
    <citation type="submission" date="2018-05" db="EMBL/GenBank/DDBJ databases">
        <authorList>
            <person name="Lanie J.A."/>
            <person name="Ng W.-L."/>
            <person name="Kazmierczak K.M."/>
            <person name="Andrzejewski T.M."/>
            <person name="Davidsen T.M."/>
            <person name="Wayne K.J."/>
            <person name="Tettelin H."/>
            <person name="Glass J.I."/>
            <person name="Rusch D."/>
            <person name="Podicherti R."/>
            <person name="Tsui H.-C.T."/>
            <person name="Winkler M.E."/>
        </authorList>
    </citation>
    <scope>NUCLEOTIDE SEQUENCE</scope>
</reference>
<dbReference type="AlphaFoldDB" id="A0A382KDH7"/>
<evidence type="ECO:0000256" key="1">
    <source>
        <dbReference type="SAM" id="Phobius"/>
    </source>
</evidence>
<feature type="transmembrane region" description="Helical" evidence="1">
    <location>
        <begin position="33"/>
        <end position="50"/>
    </location>
</feature>